<gene>
    <name evidence="2" type="ORF">ACFOW7_03500</name>
</gene>
<protein>
    <recommendedName>
        <fullName evidence="4">Spondin domain-containing protein</fullName>
    </recommendedName>
</protein>
<dbReference type="Proteomes" id="UP001595791">
    <property type="component" value="Unassembled WGS sequence"/>
</dbReference>
<keyword evidence="3" id="KW-1185">Reference proteome</keyword>
<proteinExistence type="predicted"/>
<evidence type="ECO:0000256" key="1">
    <source>
        <dbReference type="SAM" id="SignalP"/>
    </source>
</evidence>
<feature type="signal peptide" evidence="1">
    <location>
        <begin position="1"/>
        <end position="17"/>
    </location>
</feature>
<organism evidence="2 3">
    <name type="scientific">Chitinimonas lacunae</name>
    <dbReference type="NCBI Taxonomy" id="1963018"/>
    <lineage>
        <taxon>Bacteria</taxon>
        <taxon>Pseudomonadati</taxon>
        <taxon>Pseudomonadota</taxon>
        <taxon>Betaproteobacteria</taxon>
        <taxon>Neisseriales</taxon>
        <taxon>Chitinibacteraceae</taxon>
        <taxon>Chitinimonas</taxon>
    </lineage>
</organism>
<reference evidence="3" key="1">
    <citation type="journal article" date="2019" name="Int. J. Syst. Evol. Microbiol.">
        <title>The Global Catalogue of Microorganisms (GCM) 10K type strain sequencing project: providing services to taxonomists for standard genome sequencing and annotation.</title>
        <authorList>
            <consortium name="The Broad Institute Genomics Platform"/>
            <consortium name="The Broad Institute Genome Sequencing Center for Infectious Disease"/>
            <person name="Wu L."/>
            <person name="Ma J."/>
        </authorList>
    </citation>
    <scope>NUCLEOTIDE SEQUENCE [LARGE SCALE GENOMIC DNA]</scope>
    <source>
        <strain evidence="3">LMG 29894</strain>
    </source>
</reference>
<dbReference type="RefSeq" id="WP_378161072.1">
    <property type="nucleotide sequence ID" value="NZ_JBHSBU010000001.1"/>
</dbReference>
<dbReference type="EMBL" id="JBHSBU010000001">
    <property type="protein sequence ID" value="MFC4158420.1"/>
    <property type="molecule type" value="Genomic_DNA"/>
</dbReference>
<feature type="chain" id="PRO_5045613265" description="Spondin domain-containing protein" evidence="1">
    <location>
        <begin position="18"/>
        <end position="222"/>
    </location>
</feature>
<evidence type="ECO:0000313" key="2">
    <source>
        <dbReference type="EMBL" id="MFC4158420.1"/>
    </source>
</evidence>
<sequence length="222" mass="23423">MKKHLIAILACCPLAYAEVIPGTHLSIEFQAAQIQGTGRNIHMYRIPVKNVNTGVVTFYNAEFEFGIQSDGSVGFTRVKSAIIADWLLGVADNFNPGTYQDTAGNLYTLSGPALLNGGRHSYTLSAQGSGKVWNATWVTGPLLNHPLLSSGATPKDGSAAAFGVMGSVGFDIGSTSTTTKWCSGGNIGASQQAANLLLIARFHNECPISASSPYQTVVLTRQ</sequence>
<accession>A0ABV8MMC4</accession>
<comment type="caution">
    <text evidence="2">The sequence shown here is derived from an EMBL/GenBank/DDBJ whole genome shotgun (WGS) entry which is preliminary data.</text>
</comment>
<evidence type="ECO:0008006" key="4">
    <source>
        <dbReference type="Google" id="ProtNLM"/>
    </source>
</evidence>
<evidence type="ECO:0000313" key="3">
    <source>
        <dbReference type="Proteomes" id="UP001595791"/>
    </source>
</evidence>
<keyword evidence="1" id="KW-0732">Signal</keyword>
<name>A0ABV8MMC4_9NEIS</name>